<organism evidence="2 3">
    <name type="scientific">Macrostomum lignano</name>
    <dbReference type="NCBI Taxonomy" id="282301"/>
    <lineage>
        <taxon>Eukaryota</taxon>
        <taxon>Metazoa</taxon>
        <taxon>Spiralia</taxon>
        <taxon>Lophotrochozoa</taxon>
        <taxon>Platyhelminthes</taxon>
        <taxon>Rhabditophora</taxon>
        <taxon>Macrostomorpha</taxon>
        <taxon>Macrostomida</taxon>
        <taxon>Macrostomidae</taxon>
        <taxon>Macrostomum</taxon>
    </lineage>
</organism>
<sequence>HRHVSFGSCRSSSSQSLQRPPLLSRRSQEPGCTSLPHDQLLVASQSKNPFDPGRNVFGRHYDSTDSWRTPWTREYWLHFPNVPGSNHARIAETAVRSDASIWRTGTVSTIENCRAVSERKALAMRLIEPIDCLTLSMKRRLASRPALDMYHEMAARRLAGARGERERERQRLVAAQEAAALERSSSFGRADGDQQERGPARLPVLARTPTAPASTGAPGLAPMPRQLTSKARRCGRLRARPHFPLQHLRCSASLSDVVDLTSVDTSNFKSGDFNIRGTYNSNGSSSTNRSTLPSNRSAKGSSGGGISDVGLPSPSDSSNREFAPEARALCWNLLDDFINWYRKGRVVIGGDTVAKQKQLRPIQEDPEASAACTATAAAGVDLDGLEDESSDVVGPQLVRSQGSFKHQHPYQHQASSNSQQHRRTPSHRVCYYSPVRTPLLILLSFKSAGVDQSQHQRVDPGSGGQLGLTGCSAFAKTAKQKHREMAFSNLY</sequence>
<dbReference type="WBParaSite" id="maker-unitig_43369-snap-gene-0.1-mRNA-1">
    <property type="protein sequence ID" value="maker-unitig_43369-snap-gene-0.1-mRNA-1"/>
    <property type="gene ID" value="maker-unitig_43369-snap-gene-0.1"/>
</dbReference>
<accession>A0A1I8FPQ1</accession>
<protein>
    <submittedName>
        <fullName evidence="3">Rab-GAP TBC domain-containing protein</fullName>
    </submittedName>
</protein>
<feature type="region of interest" description="Disordered" evidence="1">
    <location>
        <begin position="1"/>
        <end position="31"/>
    </location>
</feature>
<evidence type="ECO:0000256" key="1">
    <source>
        <dbReference type="SAM" id="MobiDB-lite"/>
    </source>
</evidence>
<feature type="compositionally biased region" description="Low complexity" evidence="1">
    <location>
        <begin position="276"/>
        <end position="291"/>
    </location>
</feature>
<feature type="region of interest" description="Disordered" evidence="1">
    <location>
        <begin position="402"/>
        <end position="426"/>
    </location>
</feature>
<dbReference type="Proteomes" id="UP000095280">
    <property type="component" value="Unplaced"/>
</dbReference>
<dbReference type="AlphaFoldDB" id="A0A1I8FPQ1"/>
<name>A0A1I8FPQ1_9PLAT</name>
<proteinExistence type="predicted"/>
<feature type="region of interest" description="Disordered" evidence="1">
    <location>
        <begin position="271"/>
        <end position="319"/>
    </location>
</feature>
<reference evidence="3" key="1">
    <citation type="submission" date="2016-11" db="UniProtKB">
        <authorList>
            <consortium name="WormBaseParasite"/>
        </authorList>
    </citation>
    <scope>IDENTIFICATION</scope>
</reference>
<feature type="compositionally biased region" description="Polar residues" evidence="1">
    <location>
        <begin position="402"/>
        <end position="419"/>
    </location>
</feature>
<evidence type="ECO:0000313" key="2">
    <source>
        <dbReference type="Proteomes" id="UP000095280"/>
    </source>
</evidence>
<evidence type="ECO:0000313" key="3">
    <source>
        <dbReference type="WBParaSite" id="maker-unitig_43369-snap-gene-0.1-mRNA-1"/>
    </source>
</evidence>
<feature type="compositionally biased region" description="Low complexity" evidence="1">
    <location>
        <begin position="10"/>
        <end position="25"/>
    </location>
</feature>
<keyword evidence="2" id="KW-1185">Reference proteome</keyword>